<proteinExistence type="predicted"/>
<dbReference type="SUPFAM" id="SSF49899">
    <property type="entry name" value="Concanavalin A-like lectins/glucanases"/>
    <property type="match status" value="1"/>
</dbReference>
<sequence length="1383" mass="147950">MTRSKTIFQLRSENGQAFDGSTKGITINTSANVGVLNTGFRFNGGALDIARNIALDNLQTFTIEATIVPEKIAGDRRNLIEAQTPGLALFIDPTGKLVGSINTSAGWISVDSGTTLIESGKTVRLRFLRYDNGQTELQINDTTVGSKVISGSIVNAGTGGFKIGTWVDGKRNPFIGSVITLDIKEGTVTPHFQAQLAIKAQQIATEFQQKTGITRVSVSLIPDEGRSRLQPIRDIMNAAGVKKLSDLASLQIAQPTVMTPGKVIVAPMKSNSLQTDWSNLAKRLATANVTQKQEVIATLLSNRNSETVLKKMQVNAGTQTRLAQKVNIMPDSEDPHPQALNISKSTLSNTNALTNGLITDSGRLSTLGNSITTGTQLSEEQRRESPTLRQQLQTPILAEIFVGDDNKQRLADIVALTEMLQNVNPTLWPTTANPTMQVKSLTTIPVGSAVIIASILDLTNTKLVIEPTVTKLYIIAEEVICGANAQITWRRPGGTTPARADNPDLNGRGWSGVHTFSNSRDGLHGEDGRTGDPGINGARGADAPELEMWVKRLTAIPNLDINGEDGRKGGQGQRGGKGGNGADGQRGERFWFFGWHCTARPGYGGHGGNGGRGGVGGRGGDGGSGGNITIGVLEGTLAATVTNKSFKIKNQGGQKGSGGDGGKGGGRGRGGRAGIGETCKDAQDGRDGGEGASGSSGIEGINRGFDGEIQMFEFSEDAWDELLTRPWISELAPTEAFPGDKLTIRGSKFVSSDRLLLGTVTLVPTINADESISVTIPINTGGGAKSVIIRRADGTQSNQLNVGIKPQITALPNTLSPGVKVDVTGKAFLTGAGILIDGVVVPATFNSSQSLTFTMPNTGGTGSDGGSVSVQVRNPDGRVSNPRIAMKPKILEIPFRYGVHNLKFGNFDDGKPSWKTFEDTFGTAEVWHESLDPVFGHPLLTAAYYKFYEHFLIGETNSGLATGFCTSLASLVADKFWKGETDATTVTKEGMIKFFTAIHGRLLSRESLIHFHDQGREGVQRVELTAREIESTFLRGCDRQNAPLLFFIPSGEVWDAGYIDKLGASHCVMPYKFEYPASHPGPKLSPDGSTTISDLDGVKMFVWDCNRPDKANCRLEFKQEGSVLHFSYFREQETSPQFSSKDGITLGMMTNGNYLLADHSLPFSGPLGLTRFVLDFLLSPADLQITDGLGLRTGNFGGQLLSQIPDSHPCYLVPGMYLLPDKTPLIRRITGTGNGTYTFNSITPSGASIVLEDVQTAPGQEDVFATNNDATQIRFSPGSTKTFNLTIARKVDQQFRAIAVRGMAGAPGEEVDITLSPELSLLRVGNRGAARSLEVRAFSVNEATKIPVNKKFAGVNLPLKHDLLVTVPNWDTLEMNVEALSFS</sequence>
<evidence type="ECO:0008006" key="4">
    <source>
        <dbReference type="Google" id="ProtNLM"/>
    </source>
</evidence>
<dbReference type="Proteomes" id="UP000661112">
    <property type="component" value="Unassembled WGS sequence"/>
</dbReference>
<accession>A0ABR8DBZ7</accession>
<feature type="region of interest" description="Disordered" evidence="1">
    <location>
        <begin position="492"/>
        <end position="511"/>
    </location>
</feature>
<name>A0ABR8DBZ7_9NOST</name>
<feature type="compositionally biased region" description="Gly residues" evidence="1">
    <location>
        <begin position="569"/>
        <end position="584"/>
    </location>
</feature>
<gene>
    <name evidence="2" type="ORF">H6G83_26760</name>
</gene>
<evidence type="ECO:0000313" key="3">
    <source>
        <dbReference type="Proteomes" id="UP000661112"/>
    </source>
</evidence>
<feature type="region of interest" description="Disordered" evidence="1">
    <location>
        <begin position="517"/>
        <end position="541"/>
    </location>
</feature>
<keyword evidence="3" id="KW-1185">Reference proteome</keyword>
<feature type="compositionally biased region" description="Basic and acidic residues" evidence="1">
    <location>
        <begin position="521"/>
        <end position="530"/>
    </location>
</feature>
<evidence type="ECO:0000313" key="2">
    <source>
        <dbReference type="EMBL" id="MBD2504169.1"/>
    </source>
</evidence>
<comment type="caution">
    <text evidence="2">The sequence shown here is derived from an EMBL/GenBank/DDBJ whole genome shotgun (WGS) entry which is preliminary data.</text>
</comment>
<feature type="compositionally biased region" description="Gly residues" evidence="1">
    <location>
        <begin position="653"/>
        <end position="674"/>
    </location>
</feature>
<reference evidence="2 3" key="1">
    <citation type="journal article" date="2020" name="ISME J.">
        <title>Comparative genomics reveals insights into cyanobacterial evolution and habitat adaptation.</title>
        <authorList>
            <person name="Chen M.Y."/>
            <person name="Teng W.K."/>
            <person name="Zhao L."/>
            <person name="Hu C.X."/>
            <person name="Zhou Y.K."/>
            <person name="Han B.P."/>
            <person name="Song L.R."/>
            <person name="Shu W.S."/>
        </authorList>
    </citation>
    <scope>NUCLEOTIDE SEQUENCE [LARGE SCALE GENOMIC DNA]</scope>
    <source>
        <strain evidence="2 3">FACHB-119</strain>
    </source>
</reference>
<dbReference type="SUPFAM" id="SSF81296">
    <property type="entry name" value="E set domains"/>
    <property type="match status" value="2"/>
</dbReference>
<evidence type="ECO:0000256" key="1">
    <source>
        <dbReference type="SAM" id="MobiDB-lite"/>
    </source>
</evidence>
<feature type="region of interest" description="Disordered" evidence="1">
    <location>
        <begin position="560"/>
        <end position="587"/>
    </location>
</feature>
<feature type="region of interest" description="Disordered" evidence="1">
    <location>
        <begin position="648"/>
        <end position="700"/>
    </location>
</feature>
<dbReference type="InterPro" id="IPR014756">
    <property type="entry name" value="Ig_E-set"/>
</dbReference>
<dbReference type="EMBL" id="JACJSG010000046">
    <property type="protein sequence ID" value="MBD2504169.1"/>
    <property type="molecule type" value="Genomic_DNA"/>
</dbReference>
<dbReference type="InterPro" id="IPR013320">
    <property type="entry name" value="ConA-like_dom_sf"/>
</dbReference>
<dbReference type="InterPro" id="IPR013783">
    <property type="entry name" value="Ig-like_fold"/>
</dbReference>
<feature type="compositionally biased region" description="Basic and acidic residues" evidence="1">
    <location>
        <begin position="678"/>
        <end position="689"/>
    </location>
</feature>
<dbReference type="RefSeq" id="WP_190477695.1">
    <property type="nucleotide sequence ID" value="NZ_JACJSG010000046.1"/>
</dbReference>
<protein>
    <recommendedName>
        <fullName evidence="4">IPT/TIG domain-containing protein</fullName>
    </recommendedName>
</protein>
<dbReference type="Gene3D" id="2.60.40.10">
    <property type="entry name" value="Immunoglobulins"/>
    <property type="match status" value="2"/>
</dbReference>
<organism evidence="2 3">
    <name type="scientific">Anabaena azotica FACHB-119</name>
    <dbReference type="NCBI Taxonomy" id="947527"/>
    <lineage>
        <taxon>Bacteria</taxon>
        <taxon>Bacillati</taxon>
        <taxon>Cyanobacteriota</taxon>
        <taxon>Cyanophyceae</taxon>
        <taxon>Nostocales</taxon>
        <taxon>Nostocaceae</taxon>
        <taxon>Anabaena</taxon>
        <taxon>Anabaena azotica</taxon>
    </lineage>
</organism>